<dbReference type="InterPro" id="IPR052216">
    <property type="entry name" value="CRISPR_Csm3_endoribonuclease"/>
</dbReference>
<feature type="region of interest" description="Disordered" evidence="3">
    <location>
        <begin position="707"/>
        <end position="729"/>
    </location>
</feature>
<evidence type="ECO:0000256" key="2">
    <source>
        <dbReference type="ARBA" id="ARBA00093789"/>
    </source>
</evidence>
<accession>A0ABX6ICG6</accession>
<evidence type="ECO:0000259" key="4">
    <source>
        <dbReference type="Pfam" id="PF03787"/>
    </source>
</evidence>
<keyword evidence="6" id="KW-1185">Reference proteome</keyword>
<reference evidence="5" key="1">
    <citation type="journal article" date="2021" name="Nat. Microbiol.">
        <title>Cocultivation of an ultrasmall environmental parasitic bacterium with lytic ability against bacteria associated with wastewater foams.</title>
        <authorList>
            <person name="Batinovic S."/>
            <person name="Rose J.J.A."/>
            <person name="Ratcliffe J."/>
            <person name="Seviour R.J."/>
            <person name="Petrovski S."/>
        </authorList>
    </citation>
    <scope>NUCLEOTIDE SEQUENCE</scope>
    <source>
        <strain evidence="5">CON9</strain>
    </source>
</reference>
<dbReference type="PANTHER" id="PTHR35579:SF3">
    <property type="entry name" value="CRISPR SYSTEM CMS ENDORIBONUCLEASE CSM3"/>
    <property type="match status" value="1"/>
</dbReference>
<proteinExistence type="predicted"/>
<evidence type="ECO:0000313" key="6">
    <source>
        <dbReference type="Proteomes" id="UP001059836"/>
    </source>
</evidence>
<dbReference type="RefSeq" id="WP_213245827.1">
    <property type="nucleotide sequence ID" value="NZ_CP045806.1"/>
</dbReference>
<evidence type="ECO:0000256" key="3">
    <source>
        <dbReference type="SAM" id="MobiDB-lite"/>
    </source>
</evidence>
<sequence>MTGTAVLNVSITFESDWIIGAGYSRSKHLDQSVLVDDLGLPYVPAKTLVGLLRHRAAQVADALDEGTAGVWHRWHTFVFGSKIPDNETAASHSRNRPIPAALFSQPLTMTAAFHKEFEAGSFGELTAKELAQYSTVIRASSAMDRESGTVKADMLRFEERARGGLTVSAMWELQDSTVDGNWPALLLLGSAAKLVFAVGGNRRRGAGQATVDVGVTDDDLKKYFTKVDNVPRPERRPIAAGTASGAAQGRKFDIRITLLQPAIIDASATANSITSKAVLPGSVLLPIVLPLLTDGDDVVRDSLLSVSDATIEVDRYRSVPWPASLAIDKTADDPKAENIARLHVSNPKNKPEQDHYVAADGASISAEKVELRQRLHAVVGDETQGPENLFSTNALQTGTVLRAELDLSEGVSLRDDVLSADRPVRLGRSSKDDYGSATLTVTPAERPDEHRTAVDAGESFPVYLESDAILTRDGAYAPTAGQLIAELNTRLTGTTLAIAEPEHEAGQGEASFPNCVSVIRIDGWQTRWGVPKPSVLGLAAGSVISVKADRALTVADLATLDAAPVGVRTVEGKGRIRVAPQWLRAAAVDVPLRTNRPTPAEPWGDAAGTVNIGPMVSSWLRAKIDDAALRAALDDGISNTYIPNTVTNTQLGALRALVANLHTREGRTAYERWLDDDKRTKDWPGIPARLRALESAADDSIWRVLSESSNPGATDTATAPGTAPALPVPHDSPLLTDDLKVTAIQEFLIYAIRKQAQLNQAPEEVL</sequence>
<feature type="compositionally biased region" description="Low complexity" evidence="3">
    <location>
        <begin position="711"/>
        <end position="729"/>
    </location>
</feature>
<gene>
    <name evidence="5" type="ORF">GII31_00570</name>
</gene>
<dbReference type="Proteomes" id="UP001059836">
    <property type="component" value="Chromosome"/>
</dbReference>
<feature type="domain" description="CRISPR type III-associated protein" evidence="4">
    <location>
        <begin position="11"/>
        <end position="208"/>
    </location>
</feature>
<comment type="subunit">
    <text evidence="2">Part of the Csm effector complex that includes Cas10, Csm2, Csm3, Csm4 and Csm5.</text>
</comment>
<organism evidence="5 6">
    <name type="scientific">Gordonia pseudamarae</name>
    <dbReference type="NCBI Taxonomy" id="2831662"/>
    <lineage>
        <taxon>Bacteria</taxon>
        <taxon>Bacillati</taxon>
        <taxon>Actinomycetota</taxon>
        <taxon>Actinomycetes</taxon>
        <taxon>Mycobacteriales</taxon>
        <taxon>Gordoniaceae</taxon>
        <taxon>Gordonia</taxon>
    </lineage>
</organism>
<dbReference type="EMBL" id="CP045809">
    <property type="protein sequence ID" value="QHN33622.1"/>
    <property type="molecule type" value="Genomic_DNA"/>
</dbReference>
<keyword evidence="1" id="KW-0051">Antiviral defense</keyword>
<name>A0ABX6ICG6_9ACTN</name>
<dbReference type="PANTHER" id="PTHR35579">
    <property type="entry name" value="CRISPR SYSTEM CMS ENDORIBONUCLEASE CSM3"/>
    <property type="match status" value="1"/>
</dbReference>
<dbReference type="Pfam" id="PF03787">
    <property type="entry name" value="RAMPs"/>
    <property type="match status" value="1"/>
</dbReference>
<evidence type="ECO:0000313" key="5">
    <source>
        <dbReference type="EMBL" id="QHN33622.1"/>
    </source>
</evidence>
<protein>
    <recommendedName>
        <fullName evidence="4">CRISPR type III-associated protein domain-containing protein</fullName>
    </recommendedName>
</protein>
<evidence type="ECO:0000256" key="1">
    <source>
        <dbReference type="ARBA" id="ARBA00023118"/>
    </source>
</evidence>
<dbReference type="CDD" id="cd09726">
    <property type="entry name" value="RAMP_I_III"/>
    <property type="match status" value="1"/>
</dbReference>
<dbReference type="InterPro" id="IPR005537">
    <property type="entry name" value="RAMP_III_fam"/>
</dbReference>